<reference evidence="1" key="2">
    <citation type="submission" date="2006-06" db="EMBL/GenBank/DDBJ databases">
        <authorList>
            <person name="Buell R."/>
            <person name="Wing R.A."/>
            <person name="McCombie W.A."/>
            <person name="Ouyang S."/>
        </authorList>
    </citation>
    <scope>NUCLEOTIDE SEQUENCE</scope>
</reference>
<sequence length="44" mass="5025">MSRVAAKPGDLFSKFGMPGDHISLEEVAEYENVITKEFRRIEIL</sequence>
<organism evidence="1">
    <name type="scientific">Oryza sativa subsp. japonica</name>
    <name type="common">Rice</name>
    <dbReference type="NCBI Taxonomy" id="39947"/>
    <lineage>
        <taxon>Eukaryota</taxon>
        <taxon>Viridiplantae</taxon>
        <taxon>Streptophyta</taxon>
        <taxon>Embryophyta</taxon>
        <taxon>Tracheophyta</taxon>
        <taxon>Spermatophyta</taxon>
        <taxon>Magnoliopsida</taxon>
        <taxon>Liliopsida</taxon>
        <taxon>Poales</taxon>
        <taxon>Poaceae</taxon>
        <taxon>BOP clade</taxon>
        <taxon>Oryzoideae</taxon>
        <taxon>Oryzeae</taxon>
        <taxon>Oryzinae</taxon>
        <taxon>Oryza</taxon>
        <taxon>Oryza sativa</taxon>
    </lineage>
</organism>
<evidence type="ECO:0000313" key="1">
    <source>
        <dbReference type="EMBL" id="ABF94575.1"/>
    </source>
</evidence>
<proteinExistence type="predicted"/>
<accession>Q10Q57</accession>
<dbReference type="EMBL" id="DP000009">
    <property type="protein sequence ID" value="ABF94575.1"/>
    <property type="molecule type" value="Genomic_DNA"/>
</dbReference>
<name>Q10Q57_ORYSJ</name>
<gene>
    <name evidence="1" type="ordered locus">LOC_Os03g11069</name>
</gene>
<dbReference type="AlphaFoldDB" id="Q10Q57"/>
<reference evidence="1" key="1">
    <citation type="journal article" date="2005" name="Genome Res.">
        <title>Sequence, annotation, and analysis of synteny between rice chromosome 3 and diverged grass species.</title>
        <authorList>
            <consortium name="Rice Chromosome 3 Sequencing Consortium"/>
            <person name="Buell C.R."/>
            <person name="Yuan Q."/>
            <person name="Ouyang S."/>
            <person name="Liu J."/>
            <person name="Zhu W."/>
            <person name="Wang A."/>
            <person name="Maiti R."/>
            <person name="Haas B."/>
            <person name="Wortman J."/>
            <person name="Pertea M."/>
            <person name="Jones K.M."/>
            <person name="Kim M."/>
            <person name="Overton L."/>
            <person name="Tsitrin T."/>
            <person name="Fadrosh D."/>
            <person name="Bera J."/>
            <person name="Weaver B."/>
            <person name="Jin S."/>
            <person name="Johri S."/>
            <person name="Reardon M."/>
            <person name="Webb K."/>
            <person name="Hill J."/>
            <person name="Moffat K."/>
            <person name="Tallon L."/>
            <person name="Van Aken S."/>
            <person name="Lewis M."/>
            <person name="Utterback T."/>
            <person name="Feldblyum T."/>
            <person name="Zismann V."/>
            <person name="Iobst S."/>
            <person name="Hsiao J."/>
            <person name="de Vazeille A.R."/>
            <person name="Salzberg S.L."/>
            <person name="White O."/>
            <person name="Fraser C."/>
            <person name="Yu Y."/>
            <person name="Kim H."/>
            <person name="Rambo T."/>
            <person name="Currie J."/>
            <person name="Collura K."/>
            <person name="Kernodle-Thompson S."/>
            <person name="Wei F."/>
            <person name="Kudrna K."/>
            <person name="Ammiraju J.S."/>
            <person name="Luo M."/>
            <person name="Goicoechea J.L."/>
            <person name="Wing R.A."/>
            <person name="Henry D."/>
            <person name="Oates R."/>
            <person name="Palmer M."/>
            <person name="Pries G."/>
            <person name="Saski C."/>
            <person name="Simmons J."/>
            <person name="Soderlund C."/>
            <person name="Nelson W."/>
            <person name="de la Bastide M."/>
            <person name="Spiegel L."/>
            <person name="Nascimento L."/>
            <person name="Huang E."/>
            <person name="Preston R."/>
            <person name="Zutavern T."/>
            <person name="Palmer L."/>
            <person name="O'Shaughnessy A."/>
            <person name="Dike S."/>
            <person name="McCombie W.R."/>
            <person name="Minx P."/>
            <person name="Cordum H."/>
            <person name="Wilson R."/>
            <person name="Jin W."/>
            <person name="Lee H.R."/>
            <person name="Jiang J."/>
            <person name="Jackson S."/>
        </authorList>
    </citation>
    <scope>NUCLEOTIDE SEQUENCE [LARGE SCALE GENOMIC DNA]</scope>
</reference>
<protein>
    <submittedName>
        <fullName evidence="1">Uncharacterized protein</fullName>
    </submittedName>
</protein>